<organism evidence="1 2">
    <name type="scientific">Planotetraspora silvatica</name>
    <dbReference type="NCBI Taxonomy" id="234614"/>
    <lineage>
        <taxon>Bacteria</taxon>
        <taxon>Bacillati</taxon>
        <taxon>Actinomycetota</taxon>
        <taxon>Actinomycetes</taxon>
        <taxon>Streptosporangiales</taxon>
        <taxon>Streptosporangiaceae</taxon>
        <taxon>Planotetraspora</taxon>
    </lineage>
</organism>
<reference evidence="1" key="1">
    <citation type="submission" date="2021-01" db="EMBL/GenBank/DDBJ databases">
        <title>Whole genome shotgun sequence of Planotetraspora silvatica NBRC 100141.</title>
        <authorList>
            <person name="Komaki H."/>
            <person name="Tamura T."/>
        </authorList>
    </citation>
    <scope>NUCLEOTIDE SEQUENCE</scope>
    <source>
        <strain evidence="1">NBRC 100141</strain>
    </source>
</reference>
<sequence length="78" mass="8451">MPADARPVVHPAKILDQDLQAYDIASSAYWEFRVTGVGDAEDGAVAEDQGSVAYVGKDEPVLARRDARARGVQDHTRV</sequence>
<gene>
    <name evidence="1" type="ORF">Psi02_72220</name>
</gene>
<name>A0A8J3UT29_9ACTN</name>
<dbReference type="AlphaFoldDB" id="A0A8J3UT29"/>
<protein>
    <submittedName>
        <fullName evidence="1">Uncharacterized protein</fullName>
    </submittedName>
</protein>
<comment type="caution">
    <text evidence="1">The sequence shown here is derived from an EMBL/GenBank/DDBJ whole genome shotgun (WGS) entry which is preliminary data.</text>
</comment>
<dbReference type="Proteomes" id="UP000644610">
    <property type="component" value="Unassembled WGS sequence"/>
</dbReference>
<proteinExistence type="predicted"/>
<evidence type="ECO:0000313" key="1">
    <source>
        <dbReference type="EMBL" id="GII50798.1"/>
    </source>
</evidence>
<dbReference type="EMBL" id="BOOQ01000056">
    <property type="protein sequence ID" value="GII50798.1"/>
    <property type="molecule type" value="Genomic_DNA"/>
</dbReference>
<keyword evidence="2" id="KW-1185">Reference proteome</keyword>
<accession>A0A8J3UT29</accession>
<evidence type="ECO:0000313" key="2">
    <source>
        <dbReference type="Proteomes" id="UP000644610"/>
    </source>
</evidence>